<dbReference type="Proteomes" id="UP000295685">
    <property type="component" value="Unassembled WGS sequence"/>
</dbReference>
<dbReference type="AlphaFoldDB" id="A0A4R8SC05"/>
<dbReference type="EMBL" id="PECM01000005">
    <property type="protein sequence ID" value="TEA07377.1"/>
    <property type="molecule type" value="Genomic_DNA"/>
</dbReference>
<organism evidence="1 4">
    <name type="scientific">Mycobacteroides salmoniphilum</name>
    <dbReference type="NCBI Taxonomy" id="404941"/>
    <lineage>
        <taxon>Bacteria</taxon>
        <taxon>Bacillati</taxon>
        <taxon>Actinomycetota</taxon>
        <taxon>Actinomycetes</taxon>
        <taxon>Mycobacteriales</taxon>
        <taxon>Mycobacteriaceae</taxon>
        <taxon>Mycobacteroides</taxon>
    </lineage>
</organism>
<keyword evidence="3" id="KW-1185">Reference proteome</keyword>
<dbReference type="Proteomes" id="UP000294844">
    <property type="component" value="Unassembled WGS sequence"/>
</dbReference>
<evidence type="ECO:0000313" key="4">
    <source>
        <dbReference type="Proteomes" id="UP000295685"/>
    </source>
</evidence>
<proteinExistence type="predicted"/>
<evidence type="ECO:0000313" key="3">
    <source>
        <dbReference type="Proteomes" id="UP000294844"/>
    </source>
</evidence>
<protein>
    <recommendedName>
        <fullName evidence="5">DNA primase/polymerase bifunctional N-terminal domain-containing protein</fullName>
    </recommendedName>
</protein>
<comment type="caution">
    <text evidence="1">The sequence shown here is derived from an EMBL/GenBank/DDBJ whole genome shotgun (WGS) entry which is preliminary data.</text>
</comment>
<dbReference type="EMBL" id="PECK01000008">
    <property type="protein sequence ID" value="TDZ92148.1"/>
    <property type="molecule type" value="Genomic_DNA"/>
</dbReference>
<evidence type="ECO:0008006" key="5">
    <source>
        <dbReference type="Google" id="ProtNLM"/>
    </source>
</evidence>
<evidence type="ECO:0000313" key="2">
    <source>
        <dbReference type="EMBL" id="TEA07377.1"/>
    </source>
</evidence>
<name>A0A4R8SC05_9MYCO</name>
<accession>A0A4R8SC05</accession>
<reference evidence="3 4" key="1">
    <citation type="journal article" date="2019" name="Sci. Rep.">
        <title>Extended insight into the Mycobacterium chelonae-abscessus complex through whole genome sequencing of Mycobacterium salmoniphilum outbreak and Mycobacterium salmoniphilum-like strains.</title>
        <authorList>
            <person name="Behra P.R.K."/>
            <person name="Das S."/>
            <person name="Pettersson B.M.F."/>
            <person name="Shirreff L."/>
            <person name="DuCote T."/>
            <person name="Jacobsson K.G."/>
            <person name="Ennis D.G."/>
            <person name="Kirsebom L.A."/>
        </authorList>
    </citation>
    <scope>NUCLEOTIDE SEQUENCE [LARGE SCALE GENOMIC DNA]</scope>
    <source>
        <strain evidence="2 3">CCUG 60883</strain>
        <strain evidence="1 4">CCUG 60885</strain>
    </source>
</reference>
<evidence type="ECO:0000313" key="1">
    <source>
        <dbReference type="EMBL" id="TDZ92148.1"/>
    </source>
</evidence>
<gene>
    <name evidence="2" type="ORF">CCUG60883_01410</name>
    <name evidence="1" type="ORF">CCUG60885_04262</name>
</gene>
<sequence>MLGDGLACYDLDDVIAADGVLHPEAVAVLRSVKPLWVERSLSGRGLHVFVRGEEPSHVSDRVSFYSWGRFIVVTGDRYCAPRYQVVI</sequence>